<evidence type="ECO:0000256" key="2">
    <source>
        <dbReference type="ARBA" id="ARBA00004389"/>
    </source>
</evidence>
<dbReference type="EC" id="4.1.2.27" evidence="14"/>
<evidence type="ECO:0000256" key="7">
    <source>
        <dbReference type="ARBA" id="ARBA00022898"/>
    </source>
</evidence>
<keyword evidence="8" id="KW-0746">Sphingolipid metabolism</keyword>
<evidence type="ECO:0000256" key="15">
    <source>
        <dbReference type="ARBA" id="ARBA00042568"/>
    </source>
</evidence>
<keyword evidence="19" id="KW-1185">Reference proteome</keyword>
<evidence type="ECO:0000313" key="19">
    <source>
        <dbReference type="Proteomes" id="UP000076078"/>
    </source>
</evidence>
<dbReference type="InterPro" id="IPR002129">
    <property type="entry name" value="PyrdxlP-dep_de-COase"/>
</dbReference>
<evidence type="ECO:0000256" key="13">
    <source>
        <dbReference type="ARBA" id="ARBA00038302"/>
    </source>
</evidence>
<dbReference type="Pfam" id="PF00282">
    <property type="entry name" value="Pyridoxal_deC"/>
    <property type="match status" value="1"/>
</dbReference>
<dbReference type="STRING" id="361077.A0A151Z3W1"/>
<comment type="pathway">
    <text evidence="3">Lipid metabolism; sphingolipid metabolism.</text>
</comment>
<dbReference type="Gene3D" id="6.10.140.2150">
    <property type="match status" value="1"/>
</dbReference>
<dbReference type="Gene3D" id="3.90.1150.10">
    <property type="entry name" value="Aspartate Aminotransferase, domain 1"/>
    <property type="match status" value="1"/>
</dbReference>
<name>A0A151Z3W1_TIELA</name>
<reference evidence="18 19" key="1">
    <citation type="submission" date="2015-12" db="EMBL/GenBank/DDBJ databases">
        <title>Dictyostelia acquired genes for synthesis and detection of signals that induce cell-type specialization by lateral gene transfer from prokaryotes.</title>
        <authorList>
            <person name="Gloeckner G."/>
            <person name="Schaap P."/>
        </authorList>
    </citation>
    <scope>NUCLEOTIDE SEQUENCE [LARGE SCALE GENOMIC DNA]</scope>
    <source>
        <strain evidence="18 19">TK</strain>
    </source>
</reference>
<evidence type="ECO:0000256" key="12">
    <source>
        <dbReference type="ARBA" id="ARBA00023239"/>
    </source>
</evidence>
<evidence type="ECO:0000256" key="5">
    <source>
        <dbReference type="ARBA" id="ARBA00022692"/>
    </source>
</evidence>
<dbReference type="InterPro" id="IPR015422">
    <property type="entry name" value="PyrdxlP-dep_Trfase_small"/>
</dbReference>
<dbReference type="PANTHER" id="PTHR42735:SF9">
    <property type="entry name" value="SPHINGOSINE-1-PHOSPHATE LYASE"/>
    <property type="match status" value="1"/>
</dbReference>
<dbReference type="SUPFAM" id="SSF53383">
    <property type="entry name" value="PLP-dependent transferases"/>
    <property type="match status" value="1"/>
</dbReference>
<keyword evidence="7 16" id="KW-0663">Pyridoxal phosphate</keyword>
<evidence type="ECO:0000256" key="11">
    <source>
        <dbReference type="ARBA" id="ARBA00023136"/>
    </source>
</evidence>
<dbReference type="GO" id="GO:0005789">
    <property type="term" value="C:endoplasmic reticulum membrane"/>
    <property type="evidence" value="ECO:0007669"/>
    <property type="project" value="UniProtKB-SubCell"/>
</dbReference>
<evidence type="ECO:0000256" key="16">
    <source>
        <dbReference type="PIRSR" id="PIRSR602129-50"/>
    </source>
</evidence>
<keyword evidence="10" id="KW-0443">Lipid metabolism</keyword>
<organism evidence="18 19">
    <name type="scientific">Tieghemostelium lacteum</name>
    <name type="common">Slime mold</name>
    <name type="synonym">Dictyostelium lacteum</name>
    <dbReference type="NCBI Taxonomy" id="361077"/>
    <lineage>
        <taxon>Eukaryota</taxon>
        <taxon>Amoebozoa</taxon>
        <taxon>Evosea</taxon>
        <taxon>Eumycetozoa</taxon>
        <taxon>Dictyostelia</taxon>
        <taxon>Dictyosteliales</taxon>
        <taxon>Raperosteliaceae</taxon>
        <taxon>Tieghemostelium</taxon>
    </lineage>
</organism>
<dbReference type="Gene3D" id="3.40.640.10">
    <property type="entry name" value="Type I PLP-dependent aspartate aminotransferase-like (Major domain)"/>
    <property type="match status" value="1"/>
</dbReference>
<sequence length="555" mass="62447">MMTEYLDNIKDIVLNYYKDNKPTIDNIEHVIVLISILYGLKKLGKITDIKNTVLNSVWRYAKYITPNYYKKVQDEIKTEVEKIILENFPAIDGIQDQYELPKLGLDNESILNRLTLLHQHDINPKEGKLFAYCYPTNEKHEDVVIKAHNMFVHLNALNPLAFQSLRRMEVEVVQMSINMLNGDSNCCGTLTTGGTESLLMALKAYRDMAKDLHNITEPEVVLSITAHPAIEKGAKYFGIKLRYVSLLADQDYKVNLSEFKSKINSNTILLIASAPQYPHGVMDPISDIAALAKKFKKPLHIDACIGGFFLPFLEKLGYPVEKFDFRVPEVTSISADIHKYGYATKGSSVLLFSKESIRKYQFTSYTGWPGGLFVSPSMLGTRSGGNIAAAWASLVSMGEQGLSGYVSKIMKTALSIQKSIKEELSQDIRLIGSPVMSIISCVSVNSSLNIHCVSDVMQSRYGWRLERQHKPNSIHMTLSISHIGIEHKFISNLKECVQEVLENPQKYANQGSAAMYNGIQNIPITKIADEFLLEFLSKTYTQNPTIIQKPDLTLQ</sequence>
<dbReference type="InParanoid" id="A0A151Z3W1"/>
<dbReference type="OrthoDB" id="10254570at2759"/>
<comment type="caution">
    <text evidence="18">The sequence shown here is derived from an EMBL/GenBank/DDBJ whole genome shotgun (WGS) entry which is preliminary data.</text>
</comment>
<keyword evidence="12 17" id="KW-0456">Lyase</keyword>
<evidence type="ECO:0000313" key="18">
    <source>
        <dbReference type="EMBL" id="KYQ88631.1"/>
    </source>
</evidence>
<keyword evidence="11" id="KW-0472">Membrane</keyword>
<accession>A0A151Z3W1</accession>
<keyword evidence="5" id="KW-0812">Transmembrane</keyword>
<dbReference type="GO" id="GO:0030170">
    <property type="term" value="F:pyridoxal phosphate binding"/>
    <property type="evidence" value="ECO:0007669"/>
    <property type="project" value="InterPro"/>
</dbReference>
<dbReference type="InterPro" id="IPR015421">
    <property type="entry name" value="PyrdxlP-dep_Trfase_major"/>
</dbReference>
<dbReference type="OMA" id="WPGGLFV"/>
<evidence type="ECO:0000256" key="17">
    <source>
        <dbReference type="RuleBase" id="RU000382"/>
    </source>
</evidence>
<comment type="pathway">
    <text evidence="4">Sphingolipid metabolism.</text>
</comment>
<dbReference type="GO" id="GO:0019752">
    <property type="term" value="P:carboxylic acid metabolic process"/>
    <property type="evidence" value="ECO:0007669"/>
    <property type="project" value="InterPro"/>
</dbReference>
<feature type="modified residue" description="N6-(pyridoxal phosphate)lysine" evidence="16">
    <location>
        <position position="339"/>
    </location>
</feature>
<dbReference type="FunFam" id="3.40.640.10:FF:000020">
    <property type="entry name" value="sphingosine-1-phosphate lyase 1"/>
    <property type="match status" value="1"/>
</dbReference>
<comment type="cofactor">
    <cofactor evidence="1 16 17">
        <name>pyridoxal 5'-phosphate</name>
        <dbReference type="ChEBI" id="CHEBI:597326"/>
    </cofactor>
</comment>
<protein>
    <recommendedName>
        <fullName evidence="14">sphinganine-1-phosphate aldolase</fullName>
        <ecNumber evidence="14">4.1.2.27</ecNumber>
    </recommendedName>
    <alternativeName>
        <fullName evidence="15">Sphingosine-1-phosphate aldolase</fullName>
    </alternativeName>
</protein>
<dbReference type="InterPro" id="IPR015424">
    <property type="entry name" value="PyrdxlP-dep_Trfase"/>
</dbReference>
<gene>
    <name evidence="18" type="ORF">DLAC_11376</name>
</gene>
<evidence type="ECO:0000256" key="4">
    <source>
        <dbReference type="ARBA" id="ARBA00004991"/>
    </source>
</evidence>
<proteinExistence type="inferred from homology"/>
<dbReference type="InterPro" id="IPR050477">
    <property type="entry name" value="GrpII_AminoAcid_Decarb"/>
</dbReference>
<dbReference type="GO" id="GO:0006665">
    <property type="term" value="P:sphingolipid metabolic process"/>
    <property type="evidence" value="ECO:0007669"/>
    <property type="project" value="UniProtKB-KW"/>
</dbReference>
<evidence type="ECO:0000256" key="8">
    <source>
        <dbReference type="ARBA" id="ARBA00022919"/>
    </source>
</evidence>
<evidence type="ECO:0000256" key="6">
    <source>
        <dbReference type="ARBA" id="ARBA00022824"/>
    </source>
</evidence>
<keyword evidence="6" id="KW-0256">Endoplasmic reticulum</keyword>
<comment type="subcellular location">
    <subcellularLocation>
        <location evidence="2">Endoplasmic reticulum membrane</location>
        <topology evidence="2">Single-pass membrane protein</topology>
    </subcellularLocation>
</comment>
<dbReference type="Proteomes" id="UP000076078">
    <property type="component" value="Unassembled WGS sequence"/>
</dbReference>
<dbReference type="AlphaFoldDB" id="A0A151Z3W1"/>
<dbReference type="PANTHER" id="PTHR42735">
    <property type="match status" value="1"/>
</dbReference>
<dbReference type="EMBL" id="LODT01000051">
    <property type="protein sequence ID" value="KYQ88631.1"/>
    <property type="molecule type" value="Genomic_DNA"/>
</dbReference>
<comment type="similarity">
    <text evidence="13">Belongs to the group II decarboxylase family. Sphingosine-1-phosphate lyase subfamily.</text>
</comment>
<dbReference type="GO" id="GO:0008117">
    <property type="term" value="F:sphinganine-1-phosphate aldolase activity"/>
    <property type="evidence" value="ECO:0007669"/>
    <property type="project" value="UniProtKB-EC"/>
</dbReference>
<evidence type="ECO:0000256" key="1">
    <source>
        <dbReference type="ARBA" id="ARBA00001933"/>
    </source>
</evidence>
<evidence type="ECO:0000256" key="3">
    <source>
        <dbReference type="ARBA" id="ARBA00004760"/>
    </source>
</evidence>
<keyword evidence="9" id="KW-1133">Transmembrane helix</keyword>
<evidence type="ECO:0000256" key="14">
    <source>
        <dbReference type="ARBA" id="ARBA00038965"/>
    </source>
</evidence>
<evidence type="ECO:0000256" key="9">
    <source>
        <dbReference type="ARBA" id="ARBA00022989"/>
    </source>
</evidence>
<evidence type="ECO:0000256" key="10">
    <source>
        <dbReference type="ARBA" id="ARBA00023098"/>
    </source>
</evidence>